<name>G3HWH6_CRIGR</name>
<reference evidence="2" key="1">
    <citation type="journal article" date="2011" name="Nat. Biotechnol.">
        <title>The genomic sequence of the Chinese hamster ovary (CHO)-K1 cell line.</title>
        <authorList>
            <person name="Xu X."/>
            <person name="Nagarajan H."/>
            <person name="Lewis N.E."/>
            <person name="Pan S."/>
            <person name="Cai Z."/>
            <person name="Liu X."/>
            <person name="Chen W."/>
            <person name="Xie M."/>
            <person name="Wang W."/>
            <person name="Hammond S."/>
            <person name="Andersen M.R."/>
            <person name="Neff N."/>
            <person name="Passarelli B."/>
            <person name="Koh W."/>
            <person name="Fan H.C."/>
            <person name="Wang J."/>
            <person name="Gui Y."/>
            <person name="Lee K.H."/>
            <person name="Betenbaugh M.J."/>
            <person name="Quake S.R."/>
            <person name="Famili I."/>
            <person name="Palsson B.O."/>
            <person name="Wang J."/>
        </authorList>
    </citation>
    <scope>NUCLEOTIDE SEQUENCE [LARGE SCALE GENOMIC DNA]</scope>
    <source>
        <strain evidence="2">CHO K1 cell line</strain>
    </source>
</reference>
<organism evidence="1 2">
    <name type="scientific">Cricetulus griseus</name>
    <name type="common">Chinese hamster</name>
    <name type="synonym">Cricetulus barabensis griseus</name>
    <dbReference type="NCBI Taxonomy" id="10029"/>
    <lineage>
        <taxon>Eukaryota</taxon>
        <taxon>Metazoa</taxon>
        <taxon>Chordata</taxon>
        <taxon>Craniata</taxon>
        <taxon>Vertebrata</taxon>
        <taxon>Euteleostomi</taxon>
        <taxon>Mammalia</taxon>
        <taxon>Eutheria</taxon>
        <taxon>Euarchontoglires</taxon>
        <taxon>Glires</taxon>
        <taxon>Rodentia</taxon>
        <taxon>Myomorpha</taxon>
        <taxon>Muroidea</taxon>
        <taxon>Cricetidae</taxon>
        <taxon>Cricetinae</taxon>
        <taxon>Cricetulus</taxon>
    </lineage>
</organism>
<accession>G3HWH6</accession>
<protein>
    <submittedName>
        <fullName evidence="1">Uncharacterized protein</fullName>
    </submittedName>
</protein>
<dbReference type="Proteomes" id="UP000001075">
    <property type="component" value="Unassembled WGS sequence"/>
</dbReference>
<gene>
    <name evidence="1" type="ORF">I79_015359</name>
</gene>
<dbReference type="AlphaFoldDB" id="G3HWH6"/>
<evidence type="ECO:0000313" key="2">
    <source>
        <dbReference type="Proteomes" id="UP000001075"/>
    </source>
</evidence>
<sequence length="94" mass="9708">MWASALLGSSPSGHLFEVHSCTAPEPMDQVSEGSRAGAGTWLGRLPAAVLPGALACQCEYRAPDLTPSFLSPSAREHLCSPCPSPAGGQRTCRG</sequence>
<dbReference type="InParanoid" id="G3HWH6"/>
<evidence type="ECO:0000313" key="1">
    <source>
        <dbReference type="EMBL" id="EGV92712.1"/>
    </source>
</evidence>
<dbReference type="EMBL" id="JH000832">
    <property type="protein sequence ID" value="EGV92712.1"/>
    <property type="molecule type" value="Genomic_DNA"/>
</dbReference>
<proteinExistence type="predicted"/>